<evidence type="ECO:0000259" key="7">
    <source>
        <dbReference type="Pfam" id="PF01602"/>
    </source>
</evidence>
<dbReference type="AlphaFoldDB" id="A0AAF0E0I7"/>
<evidence type="ECO:0000256" key="2">
    <source>
        <dbReference type="ARBA" id="ARBA00006613"/>
    </source>
</evidence>
<dbReference type="InterPro" id="IPR026739">
    <property type="entry name" value="AP_beta"/>
</dbReference>
<evidence type="ECO:0000256" key="6">
    <source>
        <dbReference type="SAM" id="MobiDB-lite"/>
    </source>
</evidence>
<evidence type="ECO:0000256" key="1">
    <source>
        <dbReference type="ARBA" id="ARBA00004308"/>
    </source>
</evidence>
<feature type="region of interest" description="Disordered" evidence="6">
    <location>
        <begin position="773"/>
        <end position="805"/>
    </location>
</feature>
<organism evidence="8 9">
    <name type="scientific">Malassezia obtusa</name>
    <dbReference type="NCBI Taxonomy" id="76774"/>
    <lineage>
        <taxon>Eukaryota</taxon>
        <taxon>Fungi</taxon>
        <taxon>Dikarya</taxon>
        <taxon>Basidiomycota</taxon>
        <taxon>Ustilaginomycotina</taxon>
        <taxon>Malasseziomycetes</taxon>
        <taxon>Malasseziales</taxon>
        <taxon>Malasseziaceae</taxon>
        <taxon>Malassezia</taxon>
    </lineage>
</organism>
<accession>A0AAF0E0I7</accession>
<dbReference type="EMBL" id="CP119934">
    <property type="protein sequence ID" value="WFD01362.1"/>
    <property type="molecule type" value="Genomic_DNA"/>
</dbReference>
<evidence type="ECO:0000313" key="9">
    <source>
        <dbReference type="Proteomes" id="UP001214603"/>
    </source>
</evidence>
<dbReference type="GO" id="GO:0016192">
    <property type="term" value="P:vesicle-mediated transport"/>
    <property type="evidence" value="ECO:0007669"/>
    <property type="project" value="InterPro"/>
</dbReference>
<dbReference type="Proteomes" id="UP001214603">
    <property type="component" value="Chromosome 1"/>
</dbReference>
<feature type="compositionally biased region" description="Low complexity" evidence="6">
    <location>
        <begin position="740"/>
        <end position="750"/>
    </location>
</feature>
<keyword evidence="3" id="KW-0813">Transport</keyword>
<protein>
    <submittedName>
        <fullName evidence="8">AP-3 complex subunit beta</fullName>
    </submittedName>
</protein>
<name>A0AAF0E0I7_9BASI</name>
<gene>
    <name evidence="8" type="primary">APL6</name>
    <name evidence="8" type="ORF">MOBT1_000024</name>
</gene>
<dbReference type="PANTHER" id="PTHR11134">
    <property type="entry name" value="ADAPTOR COMPLEX SUBUNIT BETA FAMILY MEMBER"/>
    <property type="match status" value="1"/>
</dbReference>
<feature type="region of interest" description="Disordered" evidence="6">
    <location>
        <begin position="711"/>
        <end position="750"/>
    </location>
</feature>
<feature type="compositionally biased region" description="Low complexity" evidence="6">
    <location>
        <begin position="795"/>
        <end position="805"/>
    </location>
</feature>
<dbReference type="GO" id="GO:0006886">
    <property type="term" value="P:intracellular protein transport"/>
    <property type="evidence" value="ECO:0007669"/>
    <property type="project" value="InterPro"/>
</dbReference>
<dbReference type="SUPFAM" id="SSF48371">
    <property type="entry name" value="ARM repeat"/>
    <property type="match status" value="1"/>
</dbReference>
<sequence length="805" mass="87475">MAAADPLAYVSSTRAFAYLSERGEDALQAVKDALGSGSSKYLDADPGTIRKQLESTNDVDRLEGLKYVVAMITKGRDPTPYLASVFKLASTTSLEVRKLVYIVVLRYARQHPDLALLSINSVQRDLTEPNPLIRGMALRTLIGMQVPAARSIVDLAVAKAVRDTHPYVRRVAAYALIRGCQAEAGSEETACEHVTTLLRDRSPQVLGPAVTAFSELCPTQWDLLHRHFRKLCYALADMDEWSQPTCVDVLVRYARLHLPAPQDDRLAIDADLELLLHHVEGLLSSTNAAVVMAAVRAVLLLGPSQRHKPAIVALVRLMGESPDVAYVATLRILALSDAHRPLLVLRMPAFYVRADDPEHLALAKLRVLLHLVQQDSARALADELVVYTQATSPAVALDSVTALGQVACRFDACASHCLKLLIGVAQDVCIAEPVASRAVQVAKMLMAIPQVTSDRVVVRIVAQFALRLFVPLALAGRAPDAPKPPILLEPSSRAAALWMLGQYCSAVLVPASDTAPGATLCELLVPDMLRCLVAHWHKEHASVQCQALTLSAKAIVVLPETSAGTAVRNALQVLHYALLSLGMQSTDADVRDRARFYSGLTRRFGEDDGAAPAVDSAVAEFLEQHQRLDRLRLPGVRLRRTQVRHILFAQGSVDAASMAQQLALETPEYRFDAVPTLHDQHFLRGWAAAQVPSWREASELPPAIVRMPEAESARPDLANVRSISSGPVKPAVDAPPPPAERVVLTPTETRAPARPAAWNARFANLDTFFEDDDEEETVDHSFGGAAPEDEEYALDSDASNSADSD</sequence>
<comment type="subcellular location">
    <subcellularLocation>
        <location evidence="1">Endomembrane system</location>
    </subcellularLocation>
</comment>
<evidence type="ECO:0000256" key="5">
    <source>
        <dbReference type="ARBA" id="ARBA00023136"/>
    </source>
</evidence>
<evidence type="ECO:0000256" key="4">
    <source>
        <dbReference type="ARBA" id="ARBA00022927"/>
    </source>
</evidence>
<evidence type="ECO:0000256" key="3">
    <source>
        <dbReference type="ARBA" id="ARBA00022448"/>
    </source>
</evidence>
<keyword evidence="9" id="KW-1185">Reference proteome</keyword>
<reference evidence="8" key="1">
    <citation type="submission" date="2023-03" db="EMBL/GenBank/DDBJ databases">
        <title>Mating type loci evolution in Malassezia.</title>
        <authorList>
            <person name="Coelho M.A."/>
        </authorList>
    </citation>
    <scope>NUCLEOTIDE SEQUENCE</scope>
    <source>
        <strain evidence="8">CBS 7876</strain>
    </source>
</reference>
<dbReference type="Pfam" id="PF01602">
    <property type="entry name" value="Adaptin_N"/>
    <property type="match status" value="1"/>
</dbReference>
<comment type="similarity">
    <text evidence="2">Belongs to the adaptor complexes large subunit family.</text>
</comment>
<proteinExistence type="inferred from homology"/>
<dbReference type="Gene3D" id="1.25.10.10">
    <property type="entry name" value="Leucine-rich Repeat Variant"/>
    <property type="match status" value="1"/>
</dbReference>
<dbReference type="GO" id="GO:0012505">
    <property type="term" value="C:endomembrane system"/>
    <property type="evidence" value="ECO:0007669"/>
    <property type="project" value="UniProtKB-SubCell"/>
</dbReference>
<dbReference type="InterPro" id="IPR011989">
    <property type="entry name" value="ARM-like"/>
</dbReference>
<dbReference type="GO" id="GO:0030117">
    <property type="term" value="C:membrane coat"/>
    <property type="evidence" value="ECO:0007669"/>
    <property type="project" value="InterPro"/>
</dbReference>
<feature type="domain" description="Clathrin/coatomer adaptor adaptin-like N-terminal" evidence="7">
    <location>
        <begin position="51"/>
        <end position="601"/>
    </location>
</feature>
<keyword evidence="5" id="KW-0472">Membrane</keyword>
<dbReference type="InterPro" id="IPR002553">
    <property type="entry name" value="Clathrin/coatomer_adapt-like_N"/>
</dbReference>
<dbReference type="InterPro" id="IPR016024">
    <property type="entry name" value="ARM-type_fold"/>
</dbReference>
<evidence type="ECO:0000313" key="8">
    <source>
        <dbReference type="EMBL" id="WFD01362.1"/>
    </source>
</evidence>
<keyword evidence="4" id="KW-0653">Protein transport</keyword>